<accession>A0AA39IR21</accession>
<proteinExistence type="predicted"/>
<keyword evidence="2" id="KW-1133">Transmembrane helix</keyword>
<feature type="region of interest" description="Disordered" evidence="1">
    <location>
        <begin position="309"/>
        <end position="359"/>
    </location>
</feature>
<dbReference type="AlphaFoldDB" id="A0AA39IR21"/>
<organism evidence="3 4">
    <name type="scientific">Steinernema hermaphroditum</name>
    <dbReference type="NCBI Taxonomy" id="289476"/>
    <lineage>
        <taxon>Eukaryota</taxon>
        <taxon>Metazoa</taxon>
        <taxon>Ecdysozoa</taxon>
        <taxon>Nematoda</taxon>
        <taxon>Chromadorea</taxon>
        <taxon>Rhabditida</taxon>
        <taxon>Tylenchina</taxon>
        <taxon>Panagrolaimomorpha</taxon>
        <taxon>Strongyloidoidea</taxon>
        <taxon>Steinernematidae</taxon>
        <taxon>Steinernema</taxon>
    </lineage>
</organism>
<feature type="region of interest" description="Disordered" evidence="1">
    <location>
        <begin position="156"/>
        <end position="197"/>
    </location>
</feature>
<reference evidence="3" key="1">
    <citation type="submission" date="2023-06" db="EMBL/GenBank/DDBJ databases">
        <title>Genomic analysis of the entomopathogenic nematode Steinernema hermaphroditum.</title>
        <authorList>
            <person name="Schwarz E.M."/>
            <person name="Heppert J.K."/>
            <person name="Baniya A."/>
            <person name="Schwartz H.T."/>
            <person name="Tan C.-H."/>
            <person name="Antoshechkin I."/>
            <person name="Sternberg P.W."/>
            <person name="Goodrich-Blair H."/>
            <person name="Dillman A.R."/>
        </authorList>
    </citation>
    <scope>NUCLEOTIDE SEQUENCE</scope>
    <source>
        <strain evidence="3">PS9179</strain>
        <tissue evidence="3">Whole animal</tissue>
    </source>
</reference>
<name>A0AA39IR21_9BILA</name>
<keyword evidence="4" id="KW-1185">Reference proteome</keyword>
<feature type="transmembrane region" description="Helical" evidence="2">
    <location>
        <begin position="430"/>
        <end position="452"/>
    </location>
</feature>
<evidence type="ECO:0000313" key="4">
    <source>
        <dbReference type="Proteomes" id="UP001175271"/>
    </source>
</evidence>
<gene>
    <name evidence="3" type="ORF">QR680_010629</name>
</gene>
<feature type="compositionally biased region" description="Basic residues" evidence="1">
    <location>
        <begin position="168"/>
        <end position="184"/>
    </location>
</feature>
<sequence>MLNLFETKPDDIIIVLPARGTAGQERDVMTSAAGKYPLASAVISTGNNSLKKTPTYGCCAAWMWLAVIVAIKTLLIVAWITKEYYFFDFTCAVIVNSNNYYDKHSDTVLFRKRRNLIEKASLFRPSALIELHRSKRSVEDIDVWWKKFAEDKPSSPVVVKTNTTSTEKRKKGKKHKKGKKKKDKKKEPHSAEDHARVTKFPEKRFHLLGGADLNFDLGHGTTKPSHQSSWIDGIIDPKDPGFSNKGEIRAYSMKVAKKIPEPDAEMIRNLMKERNATRKEEPLEYSATVPPAVTQPISTLETEVSTLTTETVSPRTAPAVPNTDVASVPPSEESAPKPDAHIVVPRPTTLTSKPPKKAMDEFQPRPLDVVIVKDLAVKTPGTTVTTEQMTTDVAKTPSTTPVPKHKRKENFIVQLNVFTSNALCIGRTMTALWCAAQGAALIPFVLGMCVRVKCLLAPHFILDALFLVVAFIASITITVFSLMLYSIVDEMPTPTLLEWIVFAVVLDVLLVFYTVAFTVSLRCAEIIFDKPPAFPAKSHNYHDNAYYMTSPGSLNGGNEQFV</sequence>
<evidence type="ECO:0000256" key="1">
    <source>
        <dbReference type="SAM" id="MobiDB-lite"/>
    </source>
</evidence>
<feature type="transmembrane region" description="Helical" evidence="2">
    <location>
        <begin position="464"/>
        <end position="487"/>
    </location>
</feature>
<evidence type="ECO:0000256" key="2">
    <source>
        <dbReference type="SAM" id="Phobius"/>
    </source>
</evidence>
<protein>
    <submittedName>
        <fullName evidence="3">Uncharacterized protein</fullName>
    </submittedName>
</protein>
<evidence type="ECO:0000313" key="3">
    <source>
        <dbReference type="EMBL" id="KAK0428141.1"/>
    </source>
</evidence>
<dbReference type="EMBL" id="JAUCMV010000001">
    <property type="protein sequence ID" value="KAK0428141.1"/>
    <property type="molecule type" value="Genomic_DNA"/>
</dbReference>
<comment type="caution">
    <text evidence="3">The sequence shown here is derived from an EMBL/GenBank/DDBJ whole genome shotgun (WGS) entry which is preliminary data.</text>
</comment>
<feature type="transmembrane region" description="Helical" evidence="2">
    <location>
        <begin position="499"/>
        <end position="521"/>
    </location>
</feature>
<dbReference type="Proteomes" id="UP001175271">
    <property type="component" value="Unassembled WGS sequence"/>
</dbReference>
<feature type="compositionally biased region" description="Basic and acidic residues" evidence="1">
    <location>
        <begin position="185"/>
        <end position="197"/>
    </location>
</feature>
<keyword evidence="2" id="KW-0472">Membrane</keyword>
<keyword evidence="2" id="KW-0812">Transmembrane</keyword>
<feature type="transmembrane region" description="Helical" evidence="2">
    <location>
        <begin position="61"/>
        <end position="81"/>
    </location>
</feature>